<evidence type="ECO:0000313" key="3">
    <source>
        <dbReference type="WBParaSite" id="PSAMB.scaffold5103size12650.g25916.t1"/>
    </source>
</evidence>
<accession>A0A914WSJ0</accession>
<dbReference type="PROSITE" id="PS50853">
    <property type="entry name" value="FN3"/>
    <property type="match status" value="1"/>
</dbReference>
<dbReference type="Proteomes" id="UP000887566">
    <property type="component" value="Unplaced"/>
</dbReference>
<dbReference type="InterPro" id="IPR036116">
    <property type="entry name" value="FN3_sf"/>
</dbReference>
<reference evidence="3" key="1">
    <citation type="submission" date="2022-11" db="UniProtKB">
        <authorList>
            <consortium name="WormBaseParasite"/>
        </authorList>
    </citation>
    <scope>IDENTIFICATION</scope>
</reference>
<name>A0A914WSJ0_9BILA</name>
<dbReference type="InterPro" id="IPR058726">
    <property type="entry name" value="Roller3_N"/>
</dbReference>
<proteinExistence type="predicted"/>
<dbReference type="WBParaSite" id="PSAMB.scaffold5103size12650.g25916.t1">
    <property type="protein sequence ID" value="PSAMB.scaffold5103size12650.g25916.t1"/>
    <property type="gene ID" value="PSAMB.scaffold5103size12650.g25916"/>
</dbReference>
<evidence type="ECO:0000259" key="1">
    <source>
        <dbReference type="PROSITE" id="PS50853"/>
    </source>
</evidence>
<organism evidence="2 3">
    <name type="scientific">Plectus sambesii</name>
    <dbReference type="NCBI Taxonomy" id="2011161"/>
    <lineage>
        <taxon>Eukaryota</taxon>
        <taxon>Metazoa</taxon>
        <taxon>Ecdysozoa</taxon>
        <taxon>Nematoda</taxon>
        <taxon>Chromadorea</taxon>
        <taxon>Plectida</taxon>
        <taxon>Plectina</taxon>
        <taxon>Plectoidea</taxon>
        <taxon>Plectidae</taxon>
        <taxon>Plectus</taxon>
    </lineage>
</organism>
<dbReference type="SUPFAM" id="SSF63825">
    <property type="entry name" value="YWTD domain"/>
    <property type="match status" value="1"/>
</dbReference>
<dbReference type="Pfam" id="PF26432">
    <property type="entry name" value="Roller3_N"/>
    <property type="match status" value="1"/>
</dbReference>
<dbReference type="InterPro" id="IPR003961">
    <property type="entry name" value="FN3_dom"/>
</dbReference>
<feature type="domain" description="Fibronectin type-III" evidence="1">
    <location>
        <begin position="574"/>
        <end position="674"/>
    </location>
</feature>
<keyword evidence="2" id="KW-1185">Reference proteome</keyword>
<dbReference type="Pfam" id="PF25494">
    <property type="entry name" value="Beta-prop_Rol-3"/>
    <property type="match status" value="1"/>
</dbReference>
<evidence type="ECO:0000313" key="2">
    <source>
        <dbReference type="Proteomes" id="UP000887566"/>
    </source>
</evidence>
<protein>
    <submittedName>
        <fullName evidence="3">Fibronectin type-III domain-containing protein</fullName>
    </submittedName>
</protein>
<sequence length="1563" mass="171920">MGNVTAVPLPRGELSWGNDPFLKCNYSCHVAACQTGCAGLRPPTEDCDQRCSTTGADDSCRQGCHAVLDSILRRIQVVLNTVQAASTFVQGQGLRVDWTFEQGFSPVIGQIAPNVSWYTQHRSLRRSSPSGWRWTAVGAQGFRGDPPRTTVFLPDVDDEEIEIRLAVSFKSHVLASSSSTQKIDAAASPPQKPVISASLQIRDDQYLICWDEFLKVKRSYRIALFDAEDEEVYSDTVESVCHAFRHLIPGASYRATITDSRVKDSTATQSVHVELQKLDTAEKKSESLLLANSTHIFFLDSVDDYLLGTDPVELPLRLPENEKIAAIAAAAVNQIFIGTSQGKIFRRELGSDDPLAEEIGAPSTDGAPIKQLAVDFMQEKVYALFNDQVIRCDFLTCANETASSIKGVAQLAIDSWNGYIYYLNTQGLLFAQPLFPLTDQLAQLGDTHTPEAIVLPSPAAAITVDYVVGQLVIILQNGSAYGYDLVDHSLKNMRESRLSKQSYADVVRLVAKNGRLFYSSKCTSHPSGVCLYGEEQKPDTNAKGEHLLNLNPYLYSGELVDLSWLGDFERPVTVPQPASVGLITSATSAKVTWENPKLYPFQAPSDTWRRLQYECDLTAEGAEETPEHFLNITGNEQLISAISFGVGYRANVRVCWRSVCSPYANSSSAAFAPYQENPVITYAKVNDKFEALGVLGEKLTSVSVKPEQLPTKADESVVFDSFTGNIYRSNGSESTVEWVNDSGEVIGRINSAGVRWLSLMPNRAILLAASRYSVVAYRLLGTIEQQFYTCESNVTECAQVVGMATDDASGEVFFLLEDSKGAIQLFTASQDVQQPYLVATVTNFPRITQLLVVKEKLMFVTEDGKVGFCDKALGNININYATTNIVQIALNLTYTANEQSFEFDGPIAMGSSQRHEVKWYVKPQFIRGKILYKITMHRGPSDPNPFVDAAISHQYFIPSELLDEWDSKQKFDVVIDAITPWARKSVNGTGLFAPSKPPTAPLHPKLFVTQQMTPDGQRAFVQFAWQEPKEWNGQPFGYSVKCMEDEVLSQLENVTRVKMYSFAVKPGAQVSCQVAATNEPFEFDTIGVYTTAVKADSNNLNPLIKLFAIDATDNLVEVENWLNATTKRRKRRQAPSVTQAVDFIDDKLFAIRKESASQQLFLLQMSTVDVDSLLLKVSIKGDVGQVLGMASDWLANRLLVVGNGNIYRIDLDDLKSASLVMPRKLLALSSSARDAKDLLFDPFTNTAYILTTSNALIAVDLHTSTEENLSVTIDCLKEKPLKAIAAEFIWNSPKSPFIYALSSTGLIHFNPTAKECTDVEVDWSQITGGIDAVSSLSLADKDLIFGTPTGVTLYNSTSQKSSDVPAKNAPFKSILAVSQASQPYPDRSCFELPPGGDIDFSVKNRGRSGAIVTVTPPTTAAACQDLSLPQTEYEVLFKRRDSEKTKHVTSFENTIQINEDVLDLDTDYEVAVTWRNRFSQPKDLSRTKPLTTGFGYPSAPKSAQAYSLSPDTILVFWSLPDRPNAPLDELRYRITVQSSTQAAAAAGGIAYADGKFAAASSPN</sequence>
<dbReference type="InterPro" id="IPR057329">
    <property type="entry name" value="Beta-prop_Rol-3"/>
</dbReference>
<dbReference type="SUPFAM" id="SSF49265">
    <property type="entry name" value="Fibronectin type III"/>
    <property type="match status" value="2"/>
</dbReference>